<protein>
    <submittedName>
        <fullName evidence="2">Uncharacterized protein</fullName>
    </submittedName>
</protein>
<feature type="compositionally biased region" description="Low complexity" evidence="1">
    <location>
        <begin position="298"/>
        <end position="323"/>
    </location>
</feature>
<name>A0A8J5X4B6_DIALT</name>
<reference evidence="2" key="1">
    <citation type="submission" date="2021-05" db="EMBL/GenBank/DDBJ databases">
        <title>The genome of the haptophyte Pavlova lutheri (Diacronema luteri, Pavlovales) - a model for lipid biosynthesis in eukaryotic algae.</title>
        <authorList>
            <person name="Hulatt C.J."/>
            <person name="Posewitz M.C."/>
        </authorList>
    </citation>
    <scope>NUCLEOTIDE SEQUENCE</scope>
    <source>
        <strain evidence="2">NIVA-4/92</strain>
    </source>
</reference>
<evidence type="ECO:0000313" key="2">
    <source>
        <dbReference type="EMBL" id="KAG8457054.1"/>
    </source>
</evidence>
<accession>A0A8J5X4B6</accession>
<keyword evidence="3" id="KW-1185">Reference proteome</keyword>
<sequence>MPSSPRVSAALAAGVAVGALALLALRRRRLAAAAAAADAVVSLSRDADALVDAAHAALADAREREIALDALGRQLGTADAFVDAHATLSGGPPLSASAGSSRATWPAAAAGAAPLPRAQVLRIGSTESLVDLSAFETPPEGGGLFPARFNGVADDESMRELLLLDGAGARADSARIRAACAEADALLADGQPPQRVLALLGSVMPVRLANDPAHTATLATLGAGSLGGATAAAGMISGVHGGSGGEWSRLGSRRASTDAAGVAEIDALRVVTCAALTRVSRSRLLVAAGAPPQPSPPAASSAPPAAPAAAGRAPEGARAPRSATAEAPSLATLTRARDAAGNGGGAHGDTQQQQQQHAARVQHVTEATRAAAAAVALEPLSAEAHVAKAWAHLAAATLLAPSGAAPAAAAGAREQMEDALDAERHARRAAALLPTAPQPRLALGAAAMRAAQLSWAETRLRAALVDQANAPAPAARGDVPGGHALRRPMSAAFSRQPSPLSPKGLPRFGADQRSGMAASSMAELPSHVRTPLADARAHFETACGLCAQDGRAAPAADGGAPLATALLWLAKACIALGAHDDAMAALARARALPAHCAEAARAQAAAAQLERQALSRAGSGGAGGAAPARSLLAA</sequence>
<proteinExistence type="predicted"/>
<comment type="caution">
    <text evidence="2">The sequence shown here is derived from an EMBL/GenBank/DDBJ whole genome shotgun (WGS) entry which is preliminary data.</text>
</comment>
<evidence type="ECO:0000256" key="1">
    <source>
        <dbReference type="SAM" id="MobiDB-lite"/>
    </source>
</evidence>
<dbReference type="AlphaFoldDB" id="A0A8J5X4B6"/>
<evidence type="ECO:0000313" key="3">
    <source>
        <dbReference type="Proteomes" id="UP000751190"/>
    </source>
</evidence>
<organism evidence="2 3">
    <name type="scientific">Diacronema lutheri</name>
    <name type="common">Unicellular marine alga</name>
    <name type="synonym">Monochrysis lutheri</name>
    <dbReference type="NCBI Taxonomy" id="2081491"/>
    <lineage>
        <taxon>Eukaryota</taxon>
        <taxon>Haptista</taxon>
        <taxon>Haptophyta</taxon>
        <taxon>Pavlovophyceae</taxon>
        <taxon>Pavlovales</taxon>
        <taxon>Pavlovaceae</taxon>
        <taxon>Diacronema</taxon>
    </lineage>
</organism>
<gene>
    <name evidence="2" type="ORF">KFE25_004365</name>
</gene>
<dbReference type="Proteomes" id="UP000751190">
    <property type="component" value="Unassembled WGS sequence"/>
</dbReference>
<dbReference type="EMBL" id="JAGTXO010000085">
    <property type="protein sequence ID" value="KAG8457054.1"/>
    <property type="molecule type" value="Genomic_DNA"/>
</dbReference>
<feature type="region of interest" description="Disordered" evidence="1">
    <location>
        <begin position="288"/>
        <end position="361"/>
    </location>
</feature>